<protein>
    <submittedName>
        <fullName evidence="2">NADH dehydrogenase subunit 6</fullName>
    </submittedName>
</protein>
<feature type="transmembrane region" description="Helical" evidence="1">
    <location>
        <begin position="122"/>
        <end position="141"/>
    </location>
</feature>
<evidence type="ECO:0000256" key="1">
    <source>
        <dbReference type="SAM" id="Phobius"/>
    </source>
</evidence>
<feature type="transmembrane region" description="Helical" evidence="1">
    <location>
        <begin position="21"/>
        <end position="40"/>
    </location>
</feature>
<gene>
    <name evidence="2" type="primary">nad6</name>
</gene>
<dbReference type="AlphaFoldDB" id="A0A7R6D7A2"/>
<dbReference type="EMBL" id="KY310670">
    <property type="protein sequence ID" value="ASV72587.1"/>
    <property type="molecule type" value="Genomic_DNA"/>
</dbReference>
<keyword evidence="1" id="KW-0472">Membrane</keyword>
<feature type="transmembrane region" description="Helical" evidence="1">
    <location>
        <begin position="80"/>
        <end position="97"/>
    </location>
</feature>
<proteinExistence type="predicted"/>
<keyword evidence="1" id="KW-1133">Transmembrane helix</keyword>
<reference evidence="2" key="1">
    <citation type="submission" date="2016-12" db="EMBL/GenBank/DDBJ databases">
        <title>A first mitochondrial genomes of three bathynellaceans (Malacostraca: Syncarida: Bathynellacea), and their phylogenetic position in Malacostraca.</title>
        <authorList>
            <person name="Song J.-H."/>
            <person name="Cho J.-L."/>
            <person name="Min G.-S."/>
        </authorList>
    </citation>
    <scope>NUCLEOTIDE SEQUENCE</scope>
    <source>
        <strain evidence="2">B</strain>
    </source>
</reference>
<evidence type="ECO:0000313" key="2">
    <source>
        <dbReference type="EMBL" id="ASV72587.1"/>
    </source>
</evidence>
<sequence length="152" mass="18330">MILYILFMSCISMLLEEPISFGLILMNYIIFCCFISYKYWKISWLFYLVFLIFMGGLLILLLYVSALSFNQFLMIKKEEFSLIMISLFMIFLINKIFEETMIMENNYNLFEMLSMLYNHLNLLYFMFMYLLLVLLPIGEMINKMLGALRKFN</sequence>
<geneLocation type="mitochondrion" evidence="2"/>
<feature type="transmembrane region" description="Helical" evidence="1">
    <location>
        <begin position="46"/>
        <end position="68"/>
    </location>
</feature>
<organism evidence="2">
    <name type="scientific">Arisubathynella cheongmiensis</name>
    <dbReference type="NCBI Taxonomy" id="2025387"/>
    <lineage>
        <taxon>Eukaryota</taxon>
        <taxon>Metazoa</taxon>
        <taxon>Ecdysozoa</taxon>
        <taxon>Arthropoda</taxon>
        <taxon>Crustacea</taxon>
        <taxon>Multicrustacea</taxon>
        <taxon>Malacostraca</taxon>
        <taxon>Eumalacostraca</taxon>
        <taxon>Syncarida</taxon>
        <taxon>Bathynellacea</taxon>
        <taxon>Parabathynellidae</taxon>
        <taxon>Arisubathynella</taxon>
    </lineage>
</organism>
<keyword evidence="1" id="KW-0812">Transmembrane</keyword>
<accession>A0A7R6D7A2</accession>
<name>A0A7R6D7A2_9CRUS</name>
<keyword evidence="2" id="KW-0496">Mitochondrion</keyword>